<dbReference type="Gene3D" id="1.10.287.1040">
    <property type="entry name" value="Exonuclease VII, small subunit"/>
    <property type="match status" value="1"/>
</dbReference>
<evidence type="ECO:0000313" key="7">
    <source>
        <dbReference type="EMBL" id="KKS56973.1"/>
    </source>
</evidence>
<evidence type="ECO:0000256" key="3">
    <source>
        <dbReference type="ARBA" id="ARBA00022722"/>
    </source>
</evidence>
<evidence type="ECO:0000256" key="4">
    <source>
        <dbReference type="ARBA" id="ARBA00022801"/>
    </source>
</evidence>
<evidence type="ECO:0000256" key="1">
    <source>
        <dbReference type="ARBA" id="ARBA00009998"/>
    </source>
</evidence>
<reference evidence="7 8" key="1">
    <citation type="journal article" date="2015" name="Nature">
        <title>rRNA introns, odd ribosomes, and small enigmatic genomes across a large radiation of phyla.</title>
        <authorList>
            <person name="Brown C.T."/>
            <person name="Hug L.A."/>
            <person name="Thomas B.C."/>
            <person name="Sharon I."/>
            <person name="Castelle C.J."/>
            <person name="Singh A."/>
            <person name="Wilkins M.J."/>
            <person name="Williams K.H."/>
            <person name="Banfield J.F."/>
        </authorList>
    </citation>
    <scope>NUCLEOTIDE SEQUENCE [LARGE SCALE GENOMIC DNA]</scope>
</reference>
<dbReference type="GO" id="GO:0009318">
    <property type="term" value="C:exodeoxyribonuclease VII complex"/>
    <property type="evidence" value="ECO:0007669"/>
    <property type="project" value="UniProtKB-UniRule"/>
</dbReference>
<proteinExistence type="inferred from homology"/>
<dbReference type="EMBL" id="LCDO01000004">
    <property type="protein sequence ID" value="KKS56973.1"/>
    <property type="molecule type" value="Genomic_DNA"/>
</dbReference>
<keyword evidence="5" id="KW-0269">Exonuclease</keyword>
<dbReference type="GO" id="GO:0008855">
    <property type="term" value="F:exodeoxyribonuclease VII activity"/>
    <property type="evidence" value="ECO:0007669"/>
    <property type="project" value="UniProtKB-UniRule"/>
</dbReference>
<comment type="caution">
    <text evidence="7">The sequence shown here is derived from an EMBL/GenBank/DDBJ whole genome shotgun (WGS) entry which is preliminary data.</text>
</comment>
<evidence type="ECO:0000256" key="5">
    <source>
        <dbReference type="ARBA" id="ARBA00022839"/>
    </source>
</evidence>
<dbReference type="GO" id="GO:0006308">
    <property type="term" value="P:DNA catabolic process"/>
    <property type="evidence" value="ECO:0007669"/>
    <property type="project" value="UniProtKB-UniRule"/>
</dbReference>
<protein>
    <recommendedName>
        <fullName evidence="6">Exodeoxyribonuclease VII small subunit</fullName>
        <ecNumber evidence="6">3.1.11.6</ecNumber>
    </recommendedName>
</protein>
<evidence type="ECO:0000256" key="2">
    <source>
        <dbReference type="ARBA" id="ARBA00022490"/>
    </source>
</evidence>
<dbReference type="InterPro" id="IPR037004">
    <property type="entry name" value="Exonuc_VII_ssu_sf"/>
</dbReference>
<keyword evidence="2" id="KW-0963">Cytoplasm</keyword>
<evidence type="ECO:0000313" key="8">
    <source>
        <dbReference type="Proteomes" id="UP000034837"/>
    </source>
</evidence>
<keyword evidence="3" id="KW-0540">Nuclease</keyword>
<keyword evidence="4" id="KW-0378">Hydrolase</keyword>
<dbReference type="AlphaFoldDB" id="A0A0G1D4L2"/>
<dbReference type="SUPFAM" id="SSF116842">
    <property type="entry name" value="XseB-like"/>
    <property type="match status" value="1"/>
</dbReference>
<accession>A0A0G1D4L2</accession>
<gene>
    <name evidence="7" type="ORF">UV20_C0004G0069</name>
</gene>
<dbReference type="NCBIfam" id="TIGR01280">
    <property type="entry name" value="xseB"/>
    <property type="match status" value="1"/>
</dbReference>
<dbReference type="EC" id="3.1.11.6" evidence="6"/>
<comment type="similarity">
    <text evidence="1">Belongs to the XseB family.</text>
</comment>
<evidence type="ECO:0000256" key="6">
    <source>
        <dbReference type="NCBIfam" id="TIGR01280"/>
    </source>
</evidence>
<organism evidence="7 8">
    <name type="scientific">Candidatus Magasanikbacteria bacterium GW2011_GWA2_42_32</name>
    <dbReference type="NCBI Taxonomy" id="1619039"/>
    <lineage>
        <taxon>Bacteria</taxon>
        <taxon>Candidatus Magasanikiibacteriota</taxon>
    </lineage>
</organism>
<name>A0A0G1D4L2_9BACT</name>
<dbReference type="InterPro" id="IPR003761">
    <property type="entry name" value="Exonuc_VII_S"/>
</dbReference>
<dbReference type="Proteomes" id="UP000034837">
    <property type="component" value="Unassembled WGS sequence"/>
</dbReference>
<dbReference type="Pfam" id="PF02609">
    <property type="entry name" value="Exonuc_VII_S"/>
    <property type="match status" value="1"/>
</dbReference>
<sequence>MSAKTNKINFAKAYNDLQKTVEWFEKGNVDLEEGVKKFEEGIILVQELKKYLGNIENKVKQIKIKFEKDEAVERDEEDEEDTATLF</sequence>